<keyword evidence="1" id="KW-1133">Transmembrane helix</keyword>
<dbReference type="KEGG" id="csep:CP523_03800"/>
<dbReference type="GeneID" id="303559807"/>
<evidence type="ECO:0000313" key="4">
    <source>
        <dbReference type="EMBL" id="USS00212.1"/>
    </source>
</evidence>
<evidence type="ECO:0000313" key="5">
    <source>
        <dbReference type="Proteomes" id="UP000280586"/>
    </source>
</evidence>
<feature type="domain" description="Putative amidase" evidence="2">
    <location>
        <begin position="251"/>
        <end position="419"/>
    </location>
</feature>
<dbReference type="PANTHER" id="PTHR40032">
    <property type="entry name" value="EXPORTED PROTEIN-RELATED"/>
    <property type="match status" value="1"/>
</dbReference>
<keyword evidence="6" id="KW-1185">Reference proteome</keyword>
<evidence type="ECO:0000256" key="1">
    <source>
        <dbReference type="SAM" id="Phobius"/>
    </source>
</evidence>
<organism evidence="3 5">
    <name type="scientific">Clostridium septicum</name>
    <dbReference type="NCBI Taxonomy" id="1504"/>
    <lineage>
        <taxon>Bacteria</taxon>
        <taxon>Bacillati</taxon>
        <taxon>Bacillota</taxon>
        <taxon>Clostridia</taxon>
        <taxon>Eubacteriales</taxon>
        <taxon>Clostridiaceae</taxon>
        <taxon>Clostridium</taxon>
    </lineage>
</organism>
<reference evidence="3 5" key="1">
    <citation type="submission" date="2017-09" db="EMBL/GenBank/DDBJ databases">
        <authorList>
            <person name="Thomas P."/>
            <person name="Seyboldt C."/>
        </authorList>
    </citation>
    <scope>NUCLEOTIDE SEQUENCE [LARGE SCALE GENOMIC DNA]</scope>
    <source>
        <strain evidence="3 5">DSM 7534</strain>
    </source>
</reference>
<dbReference type="EMBL" id="CP099799">
    <property type="protein sequence ID" value="USS00212.1"/>
    <property type="molecule type" value="Genomic_DNA"/>
</dbReference>
<dbReference type="PANTHER" id="PTHR40032:SF1">
    <property type="entry name" value="EXPORTED PROTEIN"/>
    <property type="match status" value="1"/>
</dbReference>
<feature type="transmembrane region" description="Helical" evidence="1">
    <location>
        <begin position="21"/>
        <end position="39"/>
    </location>
</feature>
<dbReference type="Pfam" id="PF12671">
    <property type="entry name" value="Amidase_6"/>
    <property type="match status" value="1"/>
</dbReference>
<reference evidence="4" key="2">
    <citation type="submission" date="2022-06" db="EMBL/GenBank/DDBJ databases">
        <authorList>
            <person name="Holder M.E."/>
            <person name="Ajami N.J."/>
            <person name="Petrosino J.F."/>
        </authorList>
    </citation>
    <scope>NUCLEOTIDE SEQUENCE</scope>
    <source>
        <strain evidence="4">RMA 8861</strain>
    </source>
</reference>
<dbReference type="OrthoDB" id="2194542at2"/>
<keyword evidence="1" id="KW-0812">Transmembrane</keyword>
<dbReference type="InterPro" id="IPR024301">
    <property type="entry name" value="Amidase_6"/>
</dbReference>
<gene>
    <name evidence="3" type="ORF">CP523_03800</name>
    <name evidence="4" type="ORF">NH397_12040</name>
</gene>
<evidence type="ECO:0000313" key="6">
    <source>
        <dbReference type="Proteomes" id="UP001055437"/>
    </source>
</evidence>
<evidence type="ECO:0000313" key="3">
    <source>
        <dbReference type="EMBL" id="AYE33652.1"/>
    </source>
</evidence>
<name>A0A9N7JKV6_CLOSE</name>
<dbReference type="AlphaFoldDB" id="A0A9N7JKV6"/>
<dbReference type="Proteomes" id="UP001055437">
    <property type="component" value="Chromosome"/>
</dbReference>
<sequence>MRLWFKDLIEFFKSKKKFFSIFLNIFLILVLFISFFYSLSRTNNLILVPSCQFEENIQYEATTNVGTFITDGEEPNEDEIIKFFNELFTTRNKAFLTGNVADLYKFYDTSHTYSKYSLLHEFKRIAYLRDWANERNISFSNISSTPKIRDIKINNSTYSIVLREEYKFDYFYKDTPDINNEFGVSLLHNVDLKKMGNSFIVQKDYYLDCFQEGLKDYKFDLTEKQIPLTKFKAYNVNFNRNNLEFNTNKFYDRKAAVNYANKYCGISWANDNNSRYNNNYYVYTASCGNCTNFISQCLSDKNEGGKLKQDKIWLYETKHSKPPTASETWINSDKLINYLLSTKRSTLINSGNFENLMSNFNNLQHGDLISYNINNSIEHTAIVTDFDNKGYPLVNSNSIDKYKFPFDLGWSNDDITFNLLSIIE</sequence>
<keyword evidence="1" id="KW-0472">Membrane</keyword>
<dbReference type="Proteomes" id="UP000280586">
    <property type="component" value="Chromosome"/>
</dbReference>
<accession>A0A9N7JKV6</accession>
<evidence type="ECO:0000259" key="2">
    <source>
        <dbReference type="Pfam" id="PF12671"/>
    </source>
</evidence>
<dbReference type="EMBL" id="CP023671">
    <property type="protein sequence ID" value="AYE33652.1"/>
    <property type="molecule type" value="Genomic_DNA"/>
</dbReference>
<proteinExistence type="predicted"/>
<dbReference type="RefSeq" id="WP_066675473.1">
    <property type="nucleotide sequence ID" value="NZ_CABMIZ010000009.1"/>
</dbReference>
<protein>
    <submittedName>
        <fullName evidence="4">Amidase domain-containing protein</fullName>
    </submittedName>
</protein>